<reference evidence="2 3" key="1">
    <citation type="submission" date="2016-11" db="EMBL/GenBank/DDBJ databases">
        <title>Draft Genome Sequences of Nine Cyanobacterial Strains from Diverse Habitats.</title>
        <authorList>
            <person name="Zhu T."/>
            <person name="Hou S."/>
            <person name="Lu X."/>
            <person name="Hess W.R."/>
        </authorList>
    </citation>
    <scope>NUCLEOTIDE SEQUENCE [LARGE SCALE GENOMIC DNA]</scope>
    <source>
        <strain evidence="2 3">NIES-593</strain>
    </source>
</reference>
<sequence length="704" mass="75350">MAAADRINTLPSFVSGSITIHYYDGLSDDLLTAGVGQDGLMDAPPTATDPENPTPAEIRRATIINQYKALVDLRPKAGYGTLYGPAAPDRFSTPSSDGKVAGKEYIAYADDGSGQKNVTMMVQIPDNFDRANPCILVAPSPGSRGVYGAIAVGEWGLKNRCAVVYTDKGTGIGLHDLNTDTVNRIDGTRGTVAEVGTDANFIAQGTAEIGLATYNARYPFRLAYKHAHSQQNPEANWGRDVLNAIKFAYYILNIAENFGLVSGSEVLRTITPENTIVIASGISNGGAASLRAAEQDERGLINGVVVSEPNINPRQLPEKQEFSLKQGNKIYPNSVHGKPLFESITYYNIYQPCASAGTEIAFGWDPAKGKPENGGFLAGSPGRCTALRDAGLLNGNTLEEQIAESQKLLNDFGTLESTNIIAHLYNAAFVYAAIAPFYGNAYGRFSVVDNLCGYSYAYSDGSNPPSAKPNADLANDFSSSNGIPPSARTNLINNFGNNGAGVNFRYSVDANNNLDEYLQGALCLRQLATGTTGVTTDTGTSLSGEAANYCDRIQAGIEEILASGNLQGKPTIIIHGRDDALLHVNFTSRSYYGLNQKIEGENSQLAYIEVLHAHHLDALNQAFDIDTQIPLHYYLGKALDRMYDHLKNGTPLPKSQVIPTKPLASTGGTQLTIEKNLPDIDSDVTCTIAFSDNVLHIPECGSCS</sequence>
<keyword evidence="3" id="KW-1185">Reference proteome</keyword>
<organism evidence="2 3">
    <name type="scientific">Hydrococcus rivularis NIES-593</name>
    <dbReference type="NCBI Taxonomy" id="1921803"/>
    <lineage>
        <taxon>Bacteria</taxon>
        <taxon>Bacillati</taxon>
        <taxon>Cyanobacteriota</taxon>
        <taxon>Cyanophyceae</taxon>
        <taxon>Pleurocapsales</taxon>
        <taxon>Hydrococcaceae</taxon>
        <taxon>Hydrococcus</taxon>
    </lineage>
</organism>
<dbReference type="Proteomes" id="UP000186868">
    <property type="component" value="Unassembled WGS sequence"/>
</dbReference>
<dbReference type="InterPro" id="IPR029058">
    <property type="entry name" value="AB_hydrolase_fold"/>
</dbReference>
<name>A0A1U7HNL1_9CYAN</name>
<dbReference type="GO" id="GO:0047989">
    <property type="term" value="F:hydroxybutyrate-dimer hydrolase activity"/>
    <property type="evidence" value="ECO:0007669"/>
    <property type="project" value="InterPro"/>
</dbReference>
<protein>
    <submittedName>
        <fullName evidence="2">Hydrolase</fullName>
    </submittedName>
</protein>
<dbReference type="OrthoDB" id="4294477at2"/>
<dbReference type="GO" id="GO:0005615">
    <property type="term" value="C:extracellular space"/>
    <property type="evidence" value="ECO:0007669"/>
    <property type="project" value="InterPro"/>
</dbReference>
<gene>
    <name evidence="2" type="ORF">NIES593_05315</name>
</gene>
<dbReference type="InterPro" id="IPR016582">
    <property type="entry name" value="OHBut_olig_hydro_put"/>
</dbReference>
<dbReference type="STRING" id="1921803.NIES593_05315"/>
<dbReference type="RefSeq" id="WP_073598594.1">
    <property type="nucleotide sequence ID" value="NZ_MRCB01000004.1"/>
</dbReference>
<dbReference type="EMBL" id="MRCB01000004">
    <property type="protein sequence ID" value="OKH25183.1"/>
    <property type="molecule type" value="Genomic_DNA"/>
</dbReference>
<comment type="caution">
    <text evidence="2">The sequence shown here is derived from an EMBL/GenBank/DDBJ whole genome shotgun (WGS) entry which is preliminary data.</text>
</comment>
<evidence type="ECO:0000256" key="1">
    <source>
        <dbReference type="ARBA" id="ARBA00022801"/>
    </source>
</evidence>
<accession>A0A1U7HNL1</accession>
<evidence type="ECO:0000313" key="3">
    <source>
        <dbReference type="Proteomes" id="UP000186868"/>
    </source>
</evidence>
<evidence type="ECO:0000313" key="2">
    <source>
        <dbReference type="EMBL" id="OKH25183.1"/>
    </source>
</evidence>
<dbReference type="GO" id="GO:0019605">
    <property type="term" value="P:butyrate metabolic process"/>
    <property type="evidence" value="ECO:0007669"/>
    <property type="project" value="InterPro"/>
</dbReference>
<dbReference type="Pfam" id="PF10605">
    <property type="entry name" value="3HBOH"/>
    <property type="match status" value="1"/>
</dbReference>
<keyword evidence="1 2" id="KW-0378">Hydrolase</keyword>
<proteinExistence type="predicted"/>
<dbReference type="SUPFAM" id="SSF53474">
    <property type="entry name" value="alpha/beta-Hydrolases"/>
    <property type="match status" value="1"/>
</dbReference>
<dbReference type="AlphaFoldDB" id="A0A1U7HNL1"/>